<dbReference type="EMBL" id="CACRXK020010607">
    <property type="protein sequence ID" value="CAB4019740.1"/>
    <property type="molecule type" value="Genomic_DNA"/>
</dbReference>
<dbReference type="PANTHER" id="PTHR21580">
    <property type="entry name" value="SHIPPO-1-RELATED"/>
    <property type="match status" value="1"/>
</dbReference>
<feature type="non-terminal residue" evidence="2">
    <location>
        <position position="1"/>
    </location>
</feature>
<dbReference type="OrthoDB" id="429991at2759"/>
<dbReference type="Proteomes" id="UP001152795">
    <property type="component" value="Unassembled WGS sequence"/>
</dbReference>
<dbReference type="GO" id="GO:0005856">
    <property type="term" value="C:cytoskeleton"/>
    <property type="evidence" value="ECO:0007669"/>
    <property type="project" value="TreeGrafter"/>
</dbReference>
<evidence type="ECO:0000256" key="1">
    <source>
        <dbReference type="SAM" id="MobiDB-lite"/>
    </source>
</evidence>
<evidence type="ECO:0000313" key="3">
    <source>
        <dbReference type="Proteomes" id="UP001152795"/>
    </source>
</evidence>
<reference evidence="2" key="1">
    <citation type="submission" date="2020-04" db="EMBL/GenBank/DDBJ databases">
        <authorList>
            <person name="Alioto T."/>
            <person name="Alioto T."/>
            <person name="Gomez Garrido J."/>
        </authorList>
    </citation>
    <scope>NUCLEOTIDE SEQUENCE</scope>
    <source>
        <strain evidence="2">A484AB</strain>
    </source>
</reference>
<keyword evidence="3" id="KW-1185">Reference proteome</keyword>
<dbReference type="PANTHER" id="PTHR21580:SF28">
    <property type="entry name" value="BOREALIN N-TERMINAL DOMAIN-CONTAINING PROTEIN-RELATED"/>
    <property type="match status" value="1"/>
</dbReference>
<proteinExistence type="predicted"/>
<evidence type="ECO:0000313" key="2">
    <source>
        <dbReference type="EMBL" id="CAB4019740.1"/>
    </source>
</evidence>
<dbReference type="AlphaFoldDB" id="A0A6S7IS33"/>
<accession>A0A6S7IS33</accession>
<dbReference type="InterPro" id="IPR010736">
    <property type="entry name" value="SHIPPO-rpt"/>
</dbReference>
<feature type="region of interest" description="Disordered" evidence="1">
    <location>
        <begin position="51"/>
        <end position="144"/>
    </location>
</feature>
<protein>
    <submittedName>
        <fullName evidence="2">Uncharacterized protein</fullName>
    </submittedName>
</protein>
<sequence>MSSETAKPRQIGAMFRGPGPARYLLPGSTGFKLHDPTKNKAPAYSLGIKSSKLDQGPASPGPAYLVPPNITRTGMEGTPRYSLAARTRSTGAFQTPAPGTYSPEKQKYPYHKYPPQYSFGSRTKTGKKDRTPGPNMYNLPGILGPKAVGKKSAPSYSLVGRSKIGGFHEDLQR</sequence>
<organism evidence="2 3">
    <name type="scientific">Paramuricea clavata</name>
    <name type="common">Red gorgonian</name>
    <name type="synonym">Violescent sea-whip</name>
    <dbReference type="NCBI Taxonomy" id="317549"/>
    <lineage>
        <taxon>Eukaryota</taxon>
        <taxon>Metazoa</taxon>
        <taxon>Cnidaria</taxon>
        <taxon>Anthozoa</taxon>
        <taxon>Octocorallia</taxon>
        <taxon>Malacalcyonacea</taxon>
        <taxon>Plexauridae</taxon>
        <taxon>Paramuricea</taxon>
    </lineage>
</organism>
<name>A0A6S7IS33_PARCT</name>
<dbReference type="InterPro" id="IPR051291">
    <property type="entry name" value="CIMAP"/>
</dbReference>
<gene>
    <name evidence="2" type="ORF">PACLA_8A088473</name>
</gene>
<dbReference type="Pfam" id="PF07004">
    <property type="entry name" value="SHIPPO-rpt"/>
    <property type="match status" value="3"/>
</dbReference>
<comment type="caution">
    <text evidence="2">The sequence shown here is derived from an EMBL/GenBank/DDBJ whole genome shotgun (WGS) entry which is preliminary data.</text>
</comment>